<evidence type="ECO:0000256" key="2">
    <source>
        <dbReference type="ARBA" id="ARBA00007261"/>
    </source>
</evidence>
<organism evidence="8 9">
    <name type="scientific">Candidatus Trichorickettsia mobilis</name>
    <dbReference type="NCBI Taxonomy" id="1346319"/>
    <lineage>
        <taxon>Bacteria</taxon>
        <taxon>Pseudomonadati</taxon>
        <taxon>Pseudomonadota</taxon>
        <taxon>Alphaproteobacteria</taxon>
        <taxon>Rickettsiales</taxon>
        <taxon>Rickettsiaceae</taxon>
        <taxon>Rickettsieae</taxon>
        <taxon>Candidatus Trichorickettsia</taxon>
    </lineage>
</organism>
<evidence type="ECO:0000259" key="6">
    <source>
        <dbReference type="Pfam" id="PF00675"/>
    </source>
</evidence>
<dbReference type="Proteomes" id="UP001326613">
    <property type="component" value="Chromosome"/>
</dbReference>
<name>A0ABZ0UTT0_9RICK</name>
<evidence type="ECO:0000256" key="3">
    <source>
        <dbReference type="ARBA" id="ARBA00022670"/>
    </source>
</evidence>
<evidence type="ECO:0000259" key="7">
    <source>
        <dbReference type="Pfam" id="PF05193"/>
    </source>
</evidence>
<reference evidence="8 9" key="1">
    <citation type="submission" date="2022-10" db="EMBL/GenBank/DDBJ databases">
        <title>Host association and intracellularity evolved multiple times independently in the Rickettsiales.</title>
        <authorList>
            <person name="Castelli M."/>
            <person name="Nardi T."/>
            <person name="Gammuto L."/>
            <person name="Bellinzona G."/>
            <person name="Sabaneyeva E."/>
            <person name="Potekhin A."/>
            <person name="Serra V."/>
            <person name="Petroni G."/>
            <person name="Sassera D."/>
        </authorList>
    </citation>
    <scope>NUCLEOTIDE SEQUENCE [LARGE SCALE GENOMIC DNA]</scope>
    <source>
        <strain evidence="8 9">Kr 154-4</strain>
    </source>
</reference>
<dbReference type="PROSITE" id="PS00143">
    <property type="entry name" value="INSULINASE"/>
    <property type="match status" value="1"/>
</dbReference>
<dbReference type="InterPro" id="IPR011765">
    <property type="entry name" value="Pept_M16_N"/>
</dbReference>
<evidence type="ECO:0000256" key="5">
    <source>
        <dbReference type="RuleBase" id="RU004447"/>
    </source>
</evidence>
<gene>
    <name evidence="8" type="ORF">Trichorick_00370</name>
</gene>
<dbReference type="Pfam" id="PF00675">
    <property type="entry name" value="Peptidase_M16"/>
    <property type="match status" value="1"/>
</dbReference>
<dbReference type="SUPFAM" id="SSF63411">
    <property type="entry name" value="LuxS/MPP-like metallohydrolase"/>
    <property type="match status" value="2"/>
</dbReference>
<comment type="similarity">
    <text evidence="2 5">Belongs to the peptidase M16 family.</text>
</comment>
<dbReference type="InterPro" id="IPR011249">
    <property type="entry name" value="Metalloenz_LuxS/M16"/>
</dbReference>
<keyword evidence="4" id="KW-0378">Hydrolase</keyword>
<dbReference type="InterPro" id="IPR001431">
    <property type="entry name" value="Pept_M16_Zn_BS"/>
</dbReference>
<dbReference type="InterPro" id="IPR050361">
    <property type="entry name" value="MPP/UQCRC_Complex"/>
</dbReference>
<dbReference type="Gene3D" id="3.30.830.10">
    <property type="entry name" value="Metalloenzyme, LuxS/M16 peptidase-like"/>
    <property type="match status" value="2"/>
</dbReference>
<dbReference type="PANTHER" id="PTHR11851">
    <property type="entry name" value="METALLOPROTEASE"/>
    <property type="match status" value="1"/>
</dbReference>
<dbReference type="Pfam" id="PF05193">
    <property type="entry name" value="Peptidase_M16_C"/>
    <property type="match status" value="1"/>
</dbReference>
<evidence type="ECO:0000256" key="1">
    <source>
        <dbReference type="ARBA" id="ARBA00001947"/>
    </source>
</evidence>
<protein>
    <submittedName>
        <fullName evidence="8">M16 family peptidase</fullName>
    </submittedName>
</protein>
<keyword evidence="4" id="KW-0482">Metalloprotease</keyword>
<dbReference type="EMBL" id="CP112932">
    <property type="protein sequence ID" value="WPY00492.1"/>
    <property type="molecule type" value="Genomic_DNA"/>
</dbReference>
<dbReference type="PANTHER" id="PTHR11851:SF49">
    <property type="entry name" value="MITOCHONDRIAL-PROCESSING PEPTIDASE SUBUNIT ALPHA"/>
    <property type="match status" value="1"/>
</dbReference>
<evidence type="ECO:0000313" key="8">
    <source>
        <dbReference type="EMBL" id="WPY00492.1"/>
    </source>
</evidence>
<dbReference type="RefSeq" id="WP_323738553.1">
    <property type="nucleotide sequence ID" value="NZ_CP112932.1"/>
</dbReference>
<keyword evidence="3" id="KW-0645">Protease</keyword>
<evidence type="ECO:0000256" key="4">
    <source>
        <dbReference type="ARBA" id="ARBA00023049"/>
    </source>
</evidence>
<keyword evidence="9" id="KW-1185">Reference proteome</keyword>
<evidence type="ECO:0000313" key="9">
    <source>
        <dbReference type="Proteomes" id="UP001326613"/>
    </source>
</evidence>
<feature type="domain" description="Peptidase M16 N-terminal" evidence="6">
    <location>
        <begin position="14"/>
        <end position="159"/>
    </location>
</feature>
<feature type="domain" description="Peptidase M16 C-terminal" evidence="7">
    <location>
        <begin position="166"/>
        <end position="338"/>
    </location>
</feature>
<dbReference type="InterPro" id="IPR007863">
    <property type="entry name" value="Peptidase_M16_C"/>
</dbReference>
<comment type="cofactor">
    <cofactor evidence="1">
        <name>Zn(2+)</name>
        <dbReference type="ChEBI" id="CHEBI:29105"/>
    </cofactor>
</comment>
<sequence length="424" mass="47586">MTFNVSKLANGLTVVTYRMPAVQSVAINLIVKVGGRYETIETSGISHFLEHMAFKGTSTRSAKKIAENFDAIGGHFNAYTSREHTVYHAKVLHDDCFQALEILADIMQNSLFAEEDIIKERQVILQEIAQVYDDPDDLAQEVFYNLAYHNQPLGRSILGEEHILNSFNHQSFKDYLRKHYNANNIYLSVAGQVTHENIMKSAELLFSGLHSGQDNSYVSAEYTSGYHFTTKELEQTTVILGFENTSYLNLPALYHSQLLSLVFGGGVSSKLFQQIRENLGLAYSVGTYISAYHDSGLFSIYAATSHDKVAFLISSLAEEIKKITDNIRLEDLNRAKAQIKASIYISEESSSRKSEEVGKYYAIFGRYLSVEEIMEHIMTANIEDIKNVAINIFAAKPTLSIVGNCLAESIAYEELCQDLKRHSC</sequence>
<proteinExistence type="inferred from homology"/>
<accession>A0ABZ0UTT0</accession>